<feature type="signal peptide" evidence="1">
    <location>
        <begin position="1"/>
        <end position="24"/>
    </location>
</feature>
<feature type="chain" id="PRO_5032504761" evidence="1">
    <location>
        <begin position="25"/>
        <end position="161"/>
    </location>
</feature>
<evidence type="ECO:0000313" key="3">
    <source>
        <dbReference type="Proteomes" id="UP000509371"/>
    </source>
</evidence>
<evidence type="ECO:0000256" key="1">
    <source>
        <dbReference type="SAM" id="SignalP"/>
    </source>
</evidence>
<reference evidence="2 3" key="1">
    <citation type="submission" date="2020-06" db="EMBL/GenBank/DDBJ databases">
        <authorList>
            <person name="Voronona O.L."/>
            <person name="Aksenova E.I."/>
            <person name="Kunda M.S."/>
            <person name="Semenov A.N."/>
            <person name="Ryzhova N."/>
        </authorList>
    </citation>
    <scope>NUCLEOTIDE SEQUENCE [LARGE SCALE GENOMIC DNA]</scope>
    <source>
        <strain evidence="2 3">MPKMM3633</strain>
    </source>
</reference>
<dbReference type="AlphaFoldDB" id="A0A859D0U3"/>
<organism evidence="2 3">
    <name type="scientific">Marinomonas primoryensis</name>
    <dbReference type="NCBI Taxonomy" id="178399"/>
    <lineage>
        <taxon>Bacteria</taxon>
        <taxon>Pseudomonadati</taxon>
        <taxon>Pseudomonadota</taxon>
        <taxon>Gammaproteobacteria</taxon>
        <taxon>Oceanospirillales</taxon>
        <taxon>Oceanospirillaceae</taxon>
        <taxon>Marinomonas</taxon>
    </lineage>
</organism>
<keyword evidence="1" id="KW-0732">Signal</keyword>
<proteinExistence type="predicted"/>
<sequence length="161" mass="17589">MNISNLIKNTVAATVLFASVASFAADIDANADANDLAIKGYDTVAYFTMSKPVLGSPEFTSNYKNATFRFVSAANRDLFNKDKTKYAPQYGGYCAMGVAMNLKFDTDPTAWKIADGKLYLNLNKGTQKVWLKDVPGNLITSEKNWPELKGLTPQEAKAKNG</sequence>
<dbReference type="EMBL" id="CP054301">
    <property type="protein sequence ID" value="QKK80229.1"/>
    <property type="molecule type" value="Genomic_DNA"/>
</dbReference>
<dbReference type="KEGG" id="mpri:MP3633_1496"/>
<dbReference type="NCBIfam" id="NF041384">
    <property type="entry name" value="YHS_seleno_dom"/>
    <property type="match status" value="1"/>
</dbReference>
<evidence type="ECO:0000313" key="2">
    <source>
        <dbReference type="EMBL" id="QKK80229.1"/>
    </source>
</evidence>
<name>A0A859D0U3_9GAMM</name>
<dbReference type="RefSeq" id="WP_176335047.1">
    <property type="nucleotide sequence ID" value="NZ_BAAAEF010000013.1"/>
</dbReference>
<protein>
    <submittedName>
        <fullName evidence="2">Putative secreted protein</fullName>
    </submittedName>
</protein>
<gene>
    <name evidence="2" type="ORF">MP3633_1496</name>
</gene>
<accession>A0A859D0U3</accession>
<dbReference type="Proteomes" id="UP000509371">
    <property type="component" value="Chromosome"/>
</dbReference>